<dbReference type="EMBL" id="LR798257">
    <property type="protein sequence ID" value="CAB5218167.1"/>
    <property type="molecule type" value="Genomic_DNA"/>
</dbReference>
<reference evidence="1" key="1">
    <citation type="submission" date="2020-05" db="EMBL/GenBank/DDBJ databases">
        <authorList>
            <person name="Chiriac C."/>
            <person name="Salcher M."/>
            <person name="Ghai R."/>
            <person name="Kavagutti S V."/>
        </authorList>
    </citation>
    <scope>NUCLEOTIDE SEQUENCE</scope>
</reference>
<organism evidence="1">
    <name type="scientific">uncultured Caudovirales phage</name>
    <dbReference type="NCBI Taxonomy" id="2100421"/>
    <lineage>
        <taxon>Viruses</taxon>
        <taxon>Duplodnaviria</taxon>
        <taxon>Heunggongvirae</taxon>
        <taxon>Uroviricota</taxon>
        <taxon>Caudoviricetes</taxon>
        <taxon>Peduoviridae</taxon>
        <taxon>Maltschvirus</taxon>
        <taxon>Maltschvirus maltsch</taxon>
    </lineage>
</organism>
<accession>A0A6J7WKD2</accession>
<gene>
    <name evidence="1" type="ORF">UFOVP204_49</name>
</gene>
<evidence type="ECO:0000313" key="1">
    <source>
        <dbReference type="EMBL" id="CAB5218167.1"/>
    </source>
</evidence>
<protein>
    <submittedName>
        <fullName evidence="1">Uncharacterized protein</fullName>
    </submittedName>
</protein>
<proteinExistence type="predicted"/>
<name>A0A6J7WKD2_9CAUD</name>
<sequence>MDSKKRRSASKKLERYFYLNGDLHKVLRRSRAEDLVVAWHYQSGKRVAYSLLDVNKNKQHAYPISEVVKIIGKHEDTIKMHLYRGNLSFPQQVYSLNGNKTPGKYYWSEDDIRQMHNFFKTVHRGRPRKDGGTTPGDMPSRAEIEAMMKQENILYVKNNDGDFIPVWKQPEW</sequence>